<feature type="region of interest" description="Disordered" evidence="1">
    <location>
        <begin position="1"/>
        <end position="46"/>
    </location>
</feature>
<protein>
    <submittedName>
        <fullName evidence="2">Uncharacterized protein</fullName>
    </submittedName>
</protein>
<feature type="compositionally biased region" description="Basic and acidic residues" evidence="1">
    <location>
        <begin position="1"/>
        <end position="13"/>
    </location>
</feature>
<sequence length="46" mass="5421">MTVASRKHDERVTRSPTRFRLSRDRRRTGPAIATIGKIRARHRPRP</sequence>
<dbReference type="AlphaFoldDB" id="A0A108U6T8"/>
<accession>A0A108U6T8</accession>
<evidence type="ECO:0000256" key="1">
    <source>
        <dbReference type="SAM" id="MobiDB-lite"/>
    </source>
</evidence>
<gene>
    <name evidence="2" type="ORF">AZ78_1174</name>
</gene>
<name>A0A108U6T8_9GAMM</name>
<comment type="caution">
    <text evidence="2">The sequence shown here is derived from an EMBL/GenBank/DDBJ whole genome shotgun (WGS) entry which is preliminary data.</text>
</comment>
<reference evidence="2 3" key="1">
    <citation type="journal article" date="2014" name="Genome Announc.">
        <title>Draft Genome Sequence of Lysobacter capsici AZ78, a Bacterium Antagonistic to Plant-Pathogenic Oomycetes.</title>
        <authorList>
            <person name="Puopolo G."/>
            <person name="Sonego P."/>
            <person name="Engelen K."/>
            <person name="Pertot I."/>
        </authorList>
    </citation>
    <scope>NUCLEOTIDE SEQUENCE [LARGE SCALE GENOMIC DNA]</scope>
    <source>
        <strain evidence="2 3">AZ78</strain>
    </source>
</reference>
<organism evidence="2 3">
    <name type="scientific">Lysobacter capsici AZ78</name>
    <dbReference type="NCBI Taxonomy" id="1444315"/>
    <lineage>
        <taxon>Bacteria</taxon>
        <taxon>Pseudomonadati</taxon>
        <taxon>Pseudomonadota</taxon>
        <taxon>Gammaproteobacteria</taxon>
        <taxon>Lysobacterales</taxon>
        <taxon>Lysobacteraceae</taxon>
        <taxon>Lysobacter</taxon>
    </lineage>
</organism>
<dbReference type="EMBL" id="JAJA02000001">
    <property type="protein sequence ID" value="KWS03626.1"/>
    <property type="molecule type" value="Genomic_DNA"/>
</dbReference>
<dbReference type="Proteomes" id="UP000023435">
    <property type="component" value="Unassembled WGS sequence"/>
</dbReference>
<evidence type="ECO:0000313" key="3">
    <source>
        <dbReference type="Proteomes" id="UP000023435"/>
    </source>
</evidence>
<evidence type="ECO:0000313" key="2">
    <source>
        <dbReference type="EMBL" id="KWS03626.1"/>
    </source>
</evidence>
<keyword evidence="3" id="KW-1185">Reference proteome</keyword>
<proteinExistence type="predicted"/>